<evidence type="ECO:0000256" key="11">
    <source>
        <dbReference type="RuleBase" id="RU003357"/>
    </source>
</evidence>
<dbReference type="SUPFAM" id="SSF56935">
    <property type="entry name" value="Porins"/>
    <property type="match status" value="1"/>
</dbReference>
<comment type="similarity">
    <text evidence="10 11">Belongs to the TonB-dependent receptor family.</text>
</comment>
<evidence type="ECO:0000256" key="7">
    <source>
        <dbReference type="ARBA" id="ARBA00023136"/>
    </source>
</evidence>
<dbReference type="Gene3D" id="2.40.170.20">
    <property type="entry name" value="TonB-dependent receptor, beta-barrel domain"/>
    <property type="match status" value="1"/>
</dbReference>
<evidence type="ECO:0000256" key="6">
    <source>
        <dbReference type="ARBA" id="ARBA00023077"/>
    </source>
</evidence>
<evidence type="ECO:0000259" key="12">
    <source>
        <dbReference type="Pfam" id="PF00593"/>
    </source>
</evidence>
<keyword evidence="3 10" id="KW-1134">Transmembrane beta strand</keyword>
<accession>A0A2D3WH18</accession>
<evidence type="ECO:0000256" key="2">
    <source>
        <dbReference type="ARBA" id="ARBA00022448"/>
    </source>
</evidence>
<dbReference type="Pfam" id="PF07715">
    <property type="entry name" value="Plug"/>
    <property type="match status" value="1"/>
</dbReference>
<keyword evidence="8" id="KW-0675">Receptor</keyword>
<keyword evidence="2 10" id="KW-0813">Transport</keyword>
<dbReference type="InterPro" id="IPR037066">
    <property type="entry name" value="Plug_dom_sf"/>
</dbReference>
<dbReference type="EMBL" id="DLUI01000151">
    <property type="protein sequence ID" value="DAB37576.1"/>
    <property type="molecule type" value="Genomic_DNA"/>
</dbReference>
<dbReference type="PANTHER" id="PTHR30069:SF29">
    <property type="entry name" value="HEMOGLOBIN AND HEMOGLOBIN-HAPTOGLOBIN-BINDING PROTEIN 1-RELATED"/>
    <property type="match status" value="1"/>
</dbReference>
<dbReference type="PANTHER" id="PTHR30069">
    <property type="entry name" value="TONB-DEPENDENT OUTER MEMBRANE RECEPTOR"/>
    <property type="match status" value="1"/>
</dbReference>
<organism evidence="14 15">
    <name type="scientific">Sulfuricurvum kujiense</name>
    <dbReference type="NCBI Taxonomy" id="148813"/>
    <lineage>
        <taxon>Bacteria</taxon>
        <taxon>Pseudomonadati</taxon>
        <taxon>Campylobacterota</taxon>
        <taxon>Epsilonproteobacteria</taxon>
        <taxon>Campylobacterales</taxon>
        <taxon>Sulfurimonadaceae</taxon>
        <taxon>Sulfuricurvum</taxon>
    </lineage>
</organism>
<comment type="subcellular location">
    <subcellularLocation>
        <location evidence="1 10">Cell outer membrane</location>
        <topology evidence="1 10">Multi-pass membrane protein</topology>
    </subcellularLocation>
</comment>
<dbReference type="PROSITE" id="PS52016">
    <property type="entry name" value="TONB_DEPENDENT_REC_3"/>
    <property type="match status" value="1"/>
</dbReference>
<keyword evidence="6 11" id="KW-0798">TonB box</keyword>
<protein>
    <recommendedName>
        <fullName evidence="16">TonB-dependent receptor</fullName>
    </recommendedName>
</protein>
<feature type="domain" description="TonB-dependent receptor-like beta-barrel" evidence="12">
    <location>
        <begin position="192"/>
        <end position="605"/>
    </location>
</feature>
<dbReference type="GO" id="GO:0009279">
    <property type="term" value="C:cell outer membrane"/>
    <property type="evidence" value="ECO:0007669"/>
    <property type="project" value="UniProtKB-SubCell"/>
</dbReference>
<dbReference type="InterPro" id="IPR036942">
    <property type="entry name" value="Beta-barrel_TonB_sf"/>
</dbReference>
<evidence type="ECO:0000256" key="4">
    <source>
        <dbReference type="ARBA" id="ARBA00022692"/>
    </source>
</evidence>
<evidence type="ECO:0000256" key="8">
    <source>
        <dbReference type="ARBA" id="ARBA00023170"/>
    </source>
</evidence>
<comment type="caution">
    <text evidence="14">The sequence shown here is derived from an EMBL/GenBank/DDBJ whole genome shotgun (WGS) entry which is preliminary data.</text>
</comment>
<evidence type="ECO:0008006" key="16">
    <source>
        <dbReference type="Google" id="ProtNLM"/>
    </source>
</evidence>
<gene>
    <name evidence="14" type="ORF">CFH83_10525</name>
</gene>
<dbReference type="InterPro" id="IPR000531">
    <property type="entry name" value="Beta-barrel_TonB"/>
</dbReference>
<feature type="non-terminal residue" evidence="14">
    <location>
        <position position="1"/>
    </location>
</feature>
<dbReference type="AlphaFoldDB" id="A0A2D3WH18"/>
<dbReference type="RefSeq" id="WP_303663183.1">
    <property type="nucleotide sequence ID" value="NZ_DLUI01000151.1"/>
</dbReference>
<dbReference type="InterPro" id="IPR012910">
    <property type="entry name" value="Plug_dom"/>
</dbReference>
<dbReference type="Gene3D" id="2.170.130.10">
    <property type="entry name" value="TonB-dependent receptor, plug domain"/>
    <property type="match status" value="1"/>
</dbReference>
<evidence type="ECO:0000256" key="9">
    <source>
        <dbReference type="ARBA" id="ARBA00023237"/>
    </source>
</evidence>
<proteinExistence type="inferred from homology"/>
<keyword evidence="7 10" id="KW-0472">Membrane</keyword>
<evidence type="ECO:0000256" key="3">
    <source>
        <dbReference type="ARBA" id="ARBA00022452"/>
    </source>
</evidence>
<keyword evidence="5" id="KW-0732">Signal</keyword>
<dbReference type="Pfam" id="PF00593">
    <property type="entry name" value="TonB_dep_Rec_b-barrel"/>
    <property type="match status" value="1"/>
</dbReference>
<dbReference type="GO" id="GO:0015344">
    <property type="term" value="F:siderophore uptake transmembrane transporter activity"/>
    <property type="evidence" value="ECO:0007669"/>
    <property type="project" value="TreeGrafter"/>
</dbReference>
<name>A0A2D3WH18_9BACT</name>
<keyword evidence="4 10" id="KW-0812">Transmembrane</keyword>
<evidence type="ECO:0000256" key="10">
    <source>
        <dbReference type="PROSITE-ProRule" id="PRU01360"/>
    </source>
</evidence>
<dbReference type="InterPro" id="IPR039426">
    <property type="entry name" value="TonB-dep_rcpt-like"/>
</dbReference>
<keyword evidence="9 10" id="KW-0998">Cell outer membrane</keyword>
<sequence>SVLHADKLKKIGIRNLHEAIGLLPGIETSILHTGWKKVIIRGAHNPDTFVFDKYKLYIDGVDVGSDLYSTSYFYLDFPVELIERIEVLRGSASTIYGPGAFSGAINVITKSTQSGTSDAVFGSIGSYDYTKAGFVKHLNIGEWNVGIDSYHQHSNKTLDAGSSFVSSNELAYSRTDYNSLENFEDYSIGVTAKNSDFTLIARYKSEVTDNFYGLNETLEPVTGGYQHNQSGIFEVQNRHPLDHDLNLETKVGVNYYAFTFDSTVYQDYGGSGMILRMNPTYRQLNTYFDMNLKGENCEDHAWMIGIGAQKINTLENVFGATVRMQPDSGPFFASPSLVYMEGQYGFLNGDNDQWIKSAYVQDIYSINNDWDLSANVRLDNYALFETMSSYRLGTVYRLDEGNIFKAVYGRSYRAPSYVEAFESAQEGLKNGNPNLTPELIDTYELAYTHKNESTIIRTNLFYSVMQDVIDRIEDEPPSFVGDYANHKQRNAKGAELEFTRRFGNGSELMANLSYVKTEYFSPSYTNPVLFQSPEISEVLSKGYFLYPWSEALSFNTAWYYSGPKKGYDRDNTGNGVTYDSTMIIDQTIAYDMDESSTVTVSAKNLFNEPVIYPSYQGKNEGLRREGRNWLVTYEKRF</sequence>
<evidence type="ECO:0000313" key="15">
    <source>
        <dbReference type="Proteomes" id="UP000228859"/>
    </source>
</evidence>
<evidence type="ECO:0000256" key="1">
    <source>
        <dbReference type="ARBA" id="ARBA00004571"/>
    </source>
</evidence>
<evidence type="ECO:0000313" key="14">
    <source>
        <dbReference type="EMBL" id="DAB37576.1"/>
    </source>
</evidence>
<evidence type="ECO:0000256" key="5">
    <source>
        <dbReference type="ARBA" id="ARBA00022729"/>
    </source>
</evidence>
<dbReference type="GO" id="GO:0044718">
    <property type="term" value="P:siderophore transmembrane transport"/>
    <property type="evidence" value="ECO:0007669"/>
    <property type="project" value="TreeGrafter"/>
</dbReference>
<dbReference type="Proteomes" id="UP000228859">
    <property type="component" value="Unassembled WGS sequence"/>
</dbReference>
<reference evidence="14 15" key="1">
    <citation type="journal article" date="2017" name="Front. Microbiol.">
        <title>Comparative Genomic Analysis of the Class Epsilonproteobacteria and Proposed Reclassification to Epsilonbacteraeota (phyl. nov.).</title>
        <authorList>
            <person name="Waite D.W."/>
            <person name="Vanwonterghem I."/>
            <person name="Rinke C."/>
            <person name="Parks D.H."/>
            <person name="Zhang Y."/>
            <person name="Takai K."/>
            <person name="Sievert S.M."/>
            <person name="Simon J."/>
            <person name="Campbell B.J."/>
            <person name="Hanson T.E."/>
            <person name="Woyke T."/>
            <person name="Klotz M.G."/>
            <person name="Hugenholtz P."/>
        </authorList>
    </citation>
    <scope>NUCLEOTIDE SEQUENCE [LARGE SCALE GENOMIC DNA]</scope>
    <source>
        <strain evidence="14">UBA12443</strain>
    </source>
</reference>
<feature type="domain" description="TonB-dependent receptor plug" evidence="13">
    <location>
        <begin position="1"/>
        <end position="104"/>
    </location>
</feature>
<evidence type="ECO:0000259" key="13">
    <source>
        <dbReference type="Pfam" id="PF07715"/>
    </source>
</evidence>